<evidence type="ECO:0000256" key="5">
    <source>
        <dbReference type="ARBA" id="ARBA00022729"/>
    </source>
</evidence>
<reference evidence="20" key="2">
    <citation type="submission" date="2018-05" db="EMBL/GenBank/DDBJ databases">
        <title>OpunRS2 (Oryza punctata Reference Sequence Version 2).</title>
        <authorList>
            <person name="Zhang J."/>
            <person name="Kudrna D."/>
            <person name="Lee S."/>
            <person name="Talag J."/>
            <person name="Welchert J."/>
            <person name="Wing R.A."/>
        </authorList>
    </citation>
    <scope>NUCLEOTIDE SEQUENCE [LARGE SCALE GENOMIC DNA]</scope>
</reference>
<dbReference type="InterPro" id="IPR002902">
    <property type="entry name" value="GNK2"/>
</dbReference>
<keyword evidence="5 17" id="KW-0732">Signal</keyword>
<dbReference type="InterPro" id="IPR017441">
    <property type="entry name" value="Protein_kinase_ATP_BS"/>
</dbReference>
<evidence type="ECO:0000256" key="13">
    <source>
        <dbReference type="ARBA" id="ARBA00023170"/>
    </source>
</evidence>
<evidence type="ECO:0000313" key="20">
    <source>
        <dbReference type="EnsemblPlants" id="OPUNC07G24080.1"/>
    </source>
</evidence>
<keyword evidence="8" id="KW-0418">Kinase</keyword>
<evidence type="ECO:0000256" key="10">
    <source>
        <dbReference type="ARBA" id="ARBA00022989"/>
    </source>
</evidence>
<dbReference type="HOGENOM" id="CLU_000288_35_3_1"/>
<keyword evidence="4 16" id="KW-0812">Transmembrane</keyword>
<evidence type="ECO:0000256" key="16">
    <source>
        <dbReference type="SAM" id="Phobius"/>
    </source>
</evidence>
<feature type="domain" description="Protein kinase" evidence="18">
    <location>
        <begin position="344"/>
        <end position="634"/>
    </location>
</feature>
<keyword evidence="6" id="KW-0677">Repeat</keyword>
<keyword evidence="2" id="KW-0723">Serine/threonine-protein kinase</keyword>
<dbReference type="Proteomes" id="UP000026962">
    <property type="component" value="Chromosome 7"/>
</dbReference>
<dbReference type="PANTHER" id="PTHR27002">
    <property type="entry name" value="RECEPTOR-LIKE SERINE/THREONINE-PROTEIN KINASE SD1-8"/>
    <property type="match status" value="1"/>
</dbReference>
<dbReference type="OMA" id="ICYAPTS"/>
<dbReference type="InterPro" id="IPR000719">
    <property type="entry name" value="Prot_kinase_dom"/>
</dbReference>
<dbReference type="PROSITE" id="PS00108">
    <property type="entry name" value="PROTEIN_KINASE_ST"/>
    <property type="match status" value="1"/>
</dbReference>
<evidence type="ECO:0000259" key="18">
    <source>
        <dbReference type="PROSITE" id="PS50011"/>
    </source>
</evidence>
<evidence type="ECO:0000256" key="15">
    <source>
        <dbReference type="PROSITE-ProRule" id="PRU10141"/>
    </source>
</evidence>
<evidence type="ECO:0000256" key="12">
    <source>
        <dbReference type="ARBA" id="ARBA00023157"/>
    </source>
</evidence>
<accession>A0A0E0LPI7</accession>
<dbReference type="PROSITE" id="PS50011">
    <property type="entry name" value="PROTEIN_KINASE_DOM"/>
    <property type="match status" value="1"/>
</dbReference>
<keyword evidence="9 15" id="KW-0067">ATP-binding</keyword>
<evidence type="ECO:0000256" key="1">
    <source>
        <dbReference type="ARBA" id="ARBA00004167"/>
    </source>
</evidence>
<evidence type="ECO:0000256" key="6">
    <source>
        <dbReference type="ARBA" id="ARBA00022737"/>
    </source>
</evidence>
<evidence type="ECO:0000256" key="17">
    <source>
        <dbReference type="SAM" id="SignalP"/>
    </source>
</evidence>
<keyword evidence="12" id="KW-1015">Disulfide bond</keyword>
<organism evidence="20">
    <name type="scientific">Oryza punctata</name>
    <name type="common">Red rice</name>
    <dbReference type="NCBI Taxonomy" id="4537"/>
    <lineage>
        <taxon>Eukaryota</taxon>
        <taxon>Viridiplantae</taxon>
        <taxon>Streptophyta</taxon>
        <taxon>Embryophyta</taxon>
        <taxon>Tracheophyta</taxon>
        <taxon>Spermatophyta</taxon>
        <taxon>Magnoliopsida</taxon>
        <taxon>Liliopsida</taxon>
        <taxon>Poales</taxon>
        <taxon>Poaceae</taxon>
        <taxon>BOP clade</taxon>
        <taxon>Oryzoideae</taxon>
        <taxon>Oryzeae</taxon>
        <taxon>Oryzinae</taxon>
        <taxon>Oryza</taxon>
    </lineage>
</organism>
<keyword evidence="21" id="KW-1185">Reference proteome</keyword>
<evidence type="ECO:0000313" key="21">
    <source>
        <dbReference type="Proteomes" id="UP000026962"/>
    </source>
</evidence>
<dbReference type="Gene3D" id="1.10.510.10">
    <property type="entry name" value="Transferase(Phosphotransferase) domain 1"/>
    <property type="match status" value="1"/>
</dbReference>
<evidence type="ECO:0000259" key="19">
    <source>
        <dbReference type="PROSITE" id="PS51473"/>
    </source>
</evidence>
<dbReference type="FunFam" id="3.30.200.20:FF:000727">
    <property type="entry name" value="Cysteine-rich RLK (RECEPTOR-like protein kinase) 23"/>
    <property type="match status" value="1"/>
</dbReference>
<evidence type="ECO:0000256" key="11">
    <source>
        <dbReference type="ARBA" id="ARBA00023136"/>
    </source>
</evidence>
<dbReference type="Gene3D" id="3.30.430.20">
    <property type="entry name" value="Gnk2 domain, C-X8-C-X2-C motif"/>
    <property type="match status" value="2"/>
</dbReference>
<evidence type="ECO:0000256" key="3">
    <source>
        <dbReference type="ARBA" id="ARBA00022679"/>
    </source>
</evidence>
<dbReference type="Gramene" id="OPUNC07G24080.1">
    <property type="protein sequence ID" value="OPUNC07G24080.1"/>
    <property type="gene ID" value="OPUNC07G24080"/>
</dbReference>
<dbReference type="PROSITE" id="PS00107">
    <property type="entry name" value="PROTEIN_KINASE_ATP"/>
    <property type="match status" value="1"/>
</dbReference>
<keyword evidence="13" id="KW-0675">Receptor</keyword>
<feature type="binding site" evidence="15">
    <location>
        <position position="372"/>
    </location>
    <ligand>
        <name>ATP</name>
        <dbReference type="ChEBI" id="CHEBI:30616"/>
    </ligand>
</feature>
<keyword evidence="7 15" id="KW-0547">Nucleotide-binding</keyword>
<proteinExistence type="predicted"/>
<dbReference type="Gene3D" id="3.30.200.20">
    <property type="entry name" value="Phosphorylase Kinase, domain 1"/>
    <property type="match status" value="1"/>
</dbReference>
<keyword evidence="10 16" id="KW-1133">Transmembrane helix</keyword>
<evidence type="ECO:0008006" key="22">
    <source>
        <dbReference type="Google" id="ProtNLM"/>
    </source>
</evidence>
<dbReference type="FunFam" id="1.10.510.10:FF:000060">
    <property type="entry name" value="G-type lectin S-receptor-like serine/threonine-protein kinase"/>
    <property type="match status" value="1"/>
</dbReference>
<dbReference type="InterPro" id="IPR038408">
    <property type="entry name" value="GNK2_sf"/>
</dbReference>
<dbReference type="CDD" id="cd14066">
    <property type="entry name" value="STKc_IRAK"/>
    <property type="match status" value="1"/>
</dbReference>
<dbReference type="InterPro" id="IPR011009">
    <property type="entry name" value="Kinase-like_dom_sf"/>
</dbReference>
<dbReference type="SMART" id="SM00220">
    <property type="entry name" value="S_TKc"/>
    <property type="match status" value="1"/>
</dbReference>
<dbReference type="InterPro" id="IPR001245">
    <property type="entry name" value="Ser-Thr/Tyr_kinase_cat_dom"/>
</dbReference>
<dbReference type="SUPFAM" id="SSF56112">
    <property type="entry name" value="Protein kinase-like (PK-like)"/>
    <property type="match status" value="1"/>
</dbReference>
<dbReference type="InterPro" id="IPR008271">
    <property type="entry name" value="Ser/Thr_kinase_AS"/>
</dbReference>
<feature type="domain" description="Gnk2-homologous" evidence="19">
    <location>
        <begin position="28"/>
        <end position="135"/>
    </location>
</feature>
<dbReference type="GO" id="GO:0005524">
    <property type="term" value="F:ATP binding"/>
    <property type="evidence" value="ECO:0007669"/>
    <property type="project" value="UniProtKB-UniRule"/>
</dbReference>
<keyword evidence="14" id="KW-0325">Glycoprotein</keyword>
<feature type="chain" id="PRO_5002366556" description="Protein kinase domain-containing protein" evidence="17">
    <location>
        <begin position="22"/>
        <end position="660"/>
    </location>
</feature>
<dbReference type="CDD" id="cd23509">
    <property type="entry name" value="Gnk2-like"/>
    <property type="match status" value="2"/>
</dbReference>
<name>A0A0E0LPI7_ORYPU</name>
<evidence type="ECO:0000256" key="9">
    <source>
        <dbReference type="ARBA" id="ARBA00022840"/>
    </source>
</evidence>
<dbReference type="Pfam" id="PF01657">
    <property type="entry name" value="Stress-antifung"/>
    <property type="match status" value="2"/>
</dbReference>
<dbReference type="eggNOG" id="ENOG502QWDY">
    <property type="taxonomic scope" value="Eukaryota"/>
</dbReference>
<keyword evidence="11 16" id="KW-0472">Membrane</keyword>
<comment type="subcellular location">
    <subcellularLocation>
        <location evidence="1">Membrane</location>
        <topology evidence="1">Single-pass membrane protein</topology>
    </subcellularLocation>
</comment>
<keyword evidence="3" id="KW-0808">Transferase</keyword>
<sequence length="660" mass="73181">MVAHLLLLVVIICYAPTSSTAAGGEVPFYDDCPSTADGTYAANSTYQSNLAALAAELIRNSTEYGSAAGSFGAAPDAVYGVALCRGDSKGSLCAGYLRDAFDAAMNRTNRPLCELRKNVTLYYDRFQLRFSDVDFVSGYGNEPEWPLNNTNLVNASVAGRFREHVAALLNATADDAAARPDRYGTGDSWFQEEGSMVYGLVQCTRDMDPGRCRACLQRIISEMPRMLDASQIGGRVLGVRCLLRYEMASNSFFHIDNRTLHLQKQPNPKTWPIIVAVAGVAVCISCFFLFRELKRRRRRARVRSELRRLSMAVQNVITLWRLEEGNSGFKLYDFSDIKDATNNFSSESLLGKGGFGSVYRGQMPSGPEVAAKRLAACSGQGLLEFKNEIQLVARLQHRNLVRLLGCCIEGDQEKILVYEYMPNKSLDVFIFDNVKRELLDWPKRLHIIHGISQGLLYLHEHSTVCVVHRDLKASNVLLDAEMNAKISDFGIARIFGSNAAQSSTTRIVGTIGYIAPEYALDGVCSSKADVFSFGVLILEIISGKRTGGSYRYNVDGKLYCLIAYAWLLWKDGRWYELIDECLGDRHYASIRTCMQVALLCVQEDAEDRKAMDEVVKMLSNEQAASLPEPKHSAYFNVRPRAGGDAPPSACNISISMITPR</sequence>
<dbReference type="GO" id="GO:0005886">
    <property type="term" value="C:plasma membrane"/>
    <property type="evidence" value="ECO:0007669"/>
    <property type="project" value="TreeGrafter"/>
</dbReference>
<dbReference type="PANTHER" id="PTHR27002:SF697">
    <property type="entry name" value="OS07G0534300 PROTEIN"/>
    <property type="match status" value="1"/>
</dbReference>
<feature type="domain" description="Gnk2-homologous" evidence="19">
    <location>
        <begin position="143"/>
        <end position="250"/>
    </location>
</feature>
<evidence type="ECO:0000256" key="14">
    <source>
        <dbReference type="ARBA" id="ARBA00023180"/>
    </source>
</evidence>
<dbReference type="AlphaFoldDB" id="A0A0E0LPI7"/>
<evidence type="ECO:0000256" key="8">
    <source>
        <dbReference type="ARBA" id="ARBA00022777"/>
    </source>
</evidence>
<evidence type="ECO:0000256" key="7">
    <source>
        <dbReference type="ARBA" id="ARBA00022741"/>
    </source>
</evidence>
<feature type="transmembrane region" description="Helical" evidence="16">
    <location>
        <begin position="271"/>
        <end position="290"/>
    </location>
</feature>
<protein>
    <recommendedName>
        <fullName evidence="22">Protein kinase domain-containing protein</fullName>
    </recommendedName>
</protein>
<dbReference type="GO" id="GO:0004674">
    <property type="term" value="F:protein serine/threonine kinase activity"/>
    <property type="evidence" value="ECO:0007669"/>
    <property type="project" value="UniProtKB-KW"/>
</dbReference>
<feature type="signal peptide" evidence="17">
    <location>
        <begin position="1"/>
        <end position="21"/>
    </location>
</feature>
<evidence type="ECO:0000256" key="2">
    <source>
        <dbReference type="ARBA" id="ARBA00022527"/>
    </source>
</evidence>
<dbReference type="STRING" id="4537.A0A0E0LPI7"/>
<evidence type="ECO:0000256" key="4">
    <source>
        <dbReference type="ARBA" id="ARBA00022692"/>
    </source>
</evidence>
<reference evidence="20" key="1">
    <citation type="submission" date="2015-04" db="UniProtKB">
        <authorList>
            <consortium name="EnsemblPlants"/>
        </authorList>
    </citation>
    <scope>IDENTIFICATION</scope>
</reference>
<dbReference type="PROSITE" id="PS51473">
    <property type="entry name" value="GNK2"/>
    <property type="match status" value="2"/>
</dbReference>
<dbReference type="EnsemblPlants" id="OPUNC07G24080.1">
    <property type="protein sequence ID" value="OPUNC07G24080.1"/>
    <property type="gene ID" value="OPUNC07G24080"/>
</dbReference>
<dbReference type="Pfam" id="PF07714">
    <property type="entry name" value="PK_Tyr_Ser-Thr"/>
    <property type="match status" value="1"/>
</dbReference>